<keyword evidence="2" id="KW-1185">Reference proteome</keyword>
<proteinExistence type="predicted"/>
<gene>
    <name evidence="1" type="ORF">CEXT_87981</name>
</gene>
<protein>
    <submittedName>
        <fullName evidence="1">Uncharacterized protein</fullName>
    </submittedName>
</protein>
<dbReference type="EMBL" id="BPLR01021675">
    <property type="protein sequence ID" value="GIX92263.1"/>
    <property type="molecule type" value="Genomic_DNA"/>
</dbReference>
<sequence>MDWSIPLLHSTDIFKSTVEALSDATVAAPLIKTGMFHSNPNFPINNSNLQSSVLHAHQNVLLRLWTPNGRRRLLDKTWLHQWRRPGLCFRSTTCSIIGPFFKQLHR</sequence>
<reference evidence="1 2" key="1">
    <citation type="submission" date="2021-06" db="EMBL/GenBank/DDBJ databases">
        <title>Caerostris extrusa draft genome.</title>
        <authorList>
            <person name="Kono N."/>
            <person name="Arakawa K."/>
        </authorList>
    </citation>
    <scope>NUCLEOTIDE SEQUENCE [LARGE SCALE GENOMIC DNA]</scope>
</reference>
<evidence type="ECO:0000313" key="1">
    <source>
        <dbReference type="EMBL" id="GIX92263.1"/>
    </source>
</evidence>
<name>A0AAV4P5G8_CAEEX</name>
<dbReference type="AlphaFoldDB" id="A0AAV4P5G8"/>
<dbReference type="Proteomes" id="UP001054945">
    <property type="component" value="Unassembled WGS sequence"/>
</dbReference>
<organism evidence="1 2">
    <name type="scientific">Caerostris extrusa</name>
    <name type="common">Bark spider</name>
    <name type="synonym">Caerostris bankana</name>
    <dbReference type="NCBI Taxonomy" id="172846"/>
    <lineage>
        <taxon>Eukaryota</taxon>
        <taxon>Metazoa</taxon>
        <taxon>Ecdysozoa</taxon>
        <taxon>Arthropoda</taxon>
        <taxon>Chelicerata</taxon>
        <taxon>Arachnida</taxon>
        <taxon>Araneae</taxon>
        <taxon>Araneomorphae</taxon>
        <taxon>Entelegynae</taxon>
        <taxon>Araneoidea</taxon>
        <taxon>Araneidae</taxon>
        <taxon>Caerostris</taxon>
    </lineage>
</organism>
<accession>A0AAV4P5G8</accession>
<evidence type="ECO:0000313" key="2">
    <source>
        <dbReference type="Proteomes" id="UP001054945"/>
    </source>
</evidence>
<comment type="caution">
    <text evidence="1">The sequence shown here is derived from an EMBL/GenBank/DDBJ whole genome shotgun (WGS) entry which is preliminary data.</text>
</comment>